<dbReference type="GO" id="GO:0016791">
    <property type="term" value="F:phosphatase activity"/>
    <property type="evidence" value="ECO:0007669"/>
    <property type="project" value="TreeGrafter"/>
</dbReference>
<dbReference type="InterPro" id="IPR050126">
    <property type="entry name" value="Ap4A_hydrolase"/>
</dbReference>
<comment type="caution">
    <text evidence="2">The sequence shown here is derived from an EMBL/GenBank/DDBJ whole genome shotgun (WGS) entry which is preliminary data.</text>
</comment>
<dbReference type="EMBL" id="AAWS01000003">
    <property type="protein sequence ID" value="EAY31365.1"/>
    <property type="molecule type" value="Genomic_DNA"/>
</dbReference>
<dbReference type="PRINTS" id="PR00114">
    <property type="entry name" value="STPHPHTASE"/>
</dbReference>
<dbReference type="SUPFAM" id="SSF56300">
    <property type="entry name" value="Metallo-dependent phosphatases"/>
    <property type="match status" value="1"/>
</dbReference>
<dbReference type="PANTHER" id="PTHR42850:SF4">
    <property type="entry name" value="ZINC-DEPENDENT ENDOPOLYPHOSPHATASE"/>
    <property type="match status" value="1"/>
</dbReference>
<dbReference type="GO" id="GO:0005737">
    <property type="term" value="C:cytoplasm"/>
    <property type="evidence" value="ECO:0007669"/>
    <property type="project" value="TreeGrafter"/>
</dbReference>
<evidence type="ECO:0000313" key="3">
    <source>
        <dbReference type="Proteomes" id="UP000004095"/>
    </source>
</evidence>
<gene>
    <name evidence="2" type="ORF">M23134_04198</name>
</gene>
<dbReference type="Proteomes" id="UP000004095">
    <property type="component" value="Unassembled WGS sequence"/>
</dbReference>
<dbReference type="Pfam" id="PF00149">
    <property type="entry name" value="Metallophos"/>
    <property type="match status" value="1"/>
</dbReference>
<evidence type="ECO:0000259" key="1">
    <source>
        <dbReference type="Pfam" id="PF00149"/>
    </source>
</evidence>
<dbReference type="GO" id="GO:0008803">
    <property type="term" value="F:bis(5'-nucleosyl)-tetraphosphatase (symmetrical) activity"/>
    <property type="evidence" value="ECO:0007669"/>
    <property type="project" value="TreeGrafter"/>
</dbReference>
<feature type="domain" description="Calcineurin-like phosphoesterase" evidence="1">
    <location>
        <begin position="19"/>
        <end position="193"/>
    </location>
</feature>
<protein>
    <submittedName>
        <fullName evidence="2">Metallophosphoesterase</fullName>
    </submittedName>
</protein>
<dbReference type="InterPro" id="IPR029052">
    <property type="entry name" value="Metallo-depent_PP-like"/>
</dbReference>
<organism evidence="2 3">
    <name type="scientific">Microscilla marina ATCC 23134</name>
    <dbReference type="NCBI Taxonomy" id="313606"/>
    <lineage>
        <taxon>Bacteria</taxon>
        <taxon>Pseudomonadati</taxon>
        <taxon>Bacteroidota</taxon>
        <taxon>Cytophagia</taxon>
        <taxon>Cytophagales</taxon>
        <taxon>Microscillaceae</taxon>
        <taxon>Microscilla</taxon>
    </lineage>
</organism>
<dbReference type="OrthoDB" id="9808081at2"/>
<dbReference type="GO" id="GO:0110154">
    <property type="term" value="P:RNA decapping"/>
    <property type="evidence" value="ECO:0007669"/>
    <property type="project" value="TreeGrafter"/>
</dbReference>
<sequence length="252" mass="28887">MEDPKFLKIPAPPYGRRFAISDVHGCLQTLEALVWQHIKLQPEDQLFFLGDYIDRGPASAGVMDFIMALQAKGYPVYALRGNHEQTLLNDYEMHDKERLKVVMTKFKKTPDLLNEMGEMNLRYLDFIKGLPYYIDTEGFYLVHAGFDFGEEEPFEEWEAMLWIRQFPPRLSDLQILAMLDQPKRIVHGHTPNSIEDIVSKAKSKALVLPIDNGCVFGGASRGKFSDNDLGRLCALNLDTFEVLIQERLEDMA</sequence>
<dbReference type="CDD" id="cd00144">
    <property type="entry name" value="MPP_PPP_family"/>
    <property type="match status" value="1"/>
</dbReference>
<proteinExistence type="predicted"/>
<dbReference type="eggNOG" id="COG0639">
    <property type="taxonomic scope" value="Bacteria"/>
</dbReference>
<dbReference type="InterPro" id="IPR006186">
    <property type="entry name" value="Ser/Thr-sp_prot-phosphatase"/>
</dbReference>
<dbReference type="AlphaFoldDB" id="A1ZE57"/>
<dbReference type="PANTHER" id="PTHR42850">
    <property type="entry name" value="METALLOPHOSPHOESTERASE"/>
    <property type="match status" value="1"/>
</dbReference>
<dbReference type="Gene3D" id="3.60.21.10">
    <property type="match status" value="1"/>
</dbReference>
<accession>A1ZE57</accession>
<name>A1ZE57_MICM2</name>
<keyword evidence="3" id="KW-1185">Reference proteome</keyword>
<dbReference type="InterPro" id="IPR004843">
    <property type="entry name" value="Calcineurin-like_PHP"/>
</dbReference>
<reference evidence="2 3" key="1">
    <citation type="submission" date="2007-01" db="EMBL/GenBank/DDBJ databases">
        <authorList>
            <person name="Haygood M."/>
            <person name="Podell S."/>
            <person name="Anderson C."/>
            <person name="Hopkinson B."/>
            <person name="Roe K."/>
            <person name="Barbeau K."/>
            <person name="Gaasterland T."/>
            <person name="Ferriera S."/>
            <person name="Johnson J."/>
            <person name="Kravitz S."/>
            <person name="Beeson K."/>
            <person name="Sutton G."/>
            <person name="Rogers Y.-H."/>
            <person name="Friedman R."/>
            <person name="Frazier M."/>
            <person name="Venter J.C."/>
        </authorList>
    </citation>
    <scope>NUCLEOTIDE SEQUENCE [LARGE SCALE GENOMIC DNA]</scope>
    <source>
        <strain evidence="2 3">ATCC 23134</strain>
    </source>
</reference>
<evidence type="ECO:0000313" key="2">
    <source>
        <dbReference type="EMBL" id="EAY31365.1"/>
    </source>
</evidence>
<dbReference type="RefSeq" id="WP_002693940.1">
    <property type="nucleotide sequence ID" value="NZ_AAWS01000003.1"/>
</dbReference>